<feature type="domain" description="NACHT" evidence="5">
    <location>
        <begin position="388"/>
        <end position="533"/>
    </location>
</feature>
<gene>
    <name evidence="6" type="ORF">RSOLAG22IIIB_05006</name>
</gene>
<dbReference type="InterPro" id="IPR027417">
    <property type="entry name" value="P-loop_NTPase"/>
</dbReference>
<dbReference type="PROSITE" id="PS50294">
    <property type="entry name" value="WD_REPEATS_REGION"/>
    <property type="match status" value="4"/>
</dbReference>
<evidence type="ECO:0000313" key="7">
    <source>
        <dbReference type="Proteomes" id="UP000044841"/>
    </source>
</evidence>
<feature type="repeat" description="WD" evidence="3">
    <location>
        <begin position="1012"/>
        <end position="1053"/>
    </location>
</feature>
<accession>A0A0K6G2X7</accession>
<reference evidence="6 7" key="1">
    <citation type="submission" date="2015-07" db="EMBL/GenBank/DDBJ databases">
        <authorList>
            <person name="Noorani M."/>
        </authorList>
    </citation>
    <scope>NUCLEOTIDE SEQUENCE [LARGE SCALE GENOMIC DNA]</scope>
    <source>
        <strain evidence="6">BBA 69670</strain>
    </source>
</reference>
<evidence type="ECO:0000256" key="2">
    <source>
        <dbReference type="ARBA" id="ARBA00022737"/>
    </source>
</evidence>
<dbReference type="InterPro" id="IPR007111">
    <property type="entry name" value="NACHT_NTPase"/>
</dbReference>
<feature type="region of interest" description="Disordered" evidence="4">
    <location>
        <begin position="1"/>
        <end position="140"/>
    </location>
</feature>
<feature type="repeat" description="WD" evidence="3">
    <location>
        <begin position="1141"/>
        <end position="1181"/>
    </location>
</feature>
<keyword evidence="1 3" id="KW-0853">WD repeat</keyword>
<feature type="repeat" description="WD" evidence="3">
    <location>
        <begin position="1055"/>
        <end position="1096"/>
    </location>
</feature>
<dbReference type="SMART" id="SM00320">
    <property type="entry name" value="WD40"/>
    <property type="match status" value="10"/>
</dbReference>
<dbReference type="PROSITE" id="PS50082">
    <property type="entry name" value="WD_REPEATS_2"/>
    <property type="match status" value="5"/>
</dbReference>
<dbReference type="Pfam" id="PF00400">
    <property type="entry name" value="WD40"/>
    <property type="match status" value="7"/>
</dbReference>
<dbReference type="EMBL" id="CYGV01001312">
    <property type="protein sequence ID" value="CUA72749.1"/>
    <property type="molecule type" value="Genomic_DNA"/>
</dbReference>
<evidence type="ECO:0000256" key="1">
    <source>
        <dbReference type="ARBA" id="ARBA00022574"/>
    </source>
</evidence>
<evidence type="ECO:0000256" key="3">
    <source>
        <dbReference type="PROSITE-ProRule" id="PRU00221"/>
    </source>
</evidence>
<keyword evidence="7" id="KW-1185">Reference proteome</keyword>
<feature type="repeat" description="WD" evidence="3">
    <location>
        <begin position="1098"/>
        <end position="1139"/>
    </location>
</feature>
<evidence type="ECO:0000256" key="4">
    <source>
        <dbReference type="SAM" id="MobiDB-lite"/>
    </source>
</evidence>
<dbReference type="InterPro" id="IPR036322">
    <property type="entry name" value="WD40_repeat_dom_sf"/>
</dbReference>
<sequence length="1481" mass="161939">MSSPPGTPKQKKGIRQLLKQSFRSRSRSPSQSLPQLDPAAPSGTTRSDEALGQITNPGGGRPLVGSATAIPPQTSLLPVGPSERFSGTSRIAISLEPADAAPTSVQPAADEGFHLQSDPTATGTKSNTAINHPLESSNTGLEAPAIVEDMLVDTGPDLAPPVSKDTPRSPETSEPQPAPPINTSPDRGQKSWNAAWSGLRGSLRFLKDSSSAFPQLSSAVESLLSCLDGLEVAVKNRQDFEDLATELTTLSESLKQHTSGSASIFISGSTASVAMAIERQAIAIKDRLFRRSGGGIREADTDEEDLIKHYRKIQSHFRQLQINASMSTWSIANEHLVNTRLEGLNPAKQATYDSSLSTQISRRGCTEGTRISVLDSLDGWLYDSTSSRIYWMNGMAGTGKTTIASTFCERVERRKLLAASFFCTRSSAECRDVTRIVPTIAYQLARYSISFQSALYKILGQNPDIGSKNILKQFEQLLKEPLQQVKEAILDNLVVVIDALDECDDRNGVELVLDMLFRHAAHVPLKFLVTSRPEPEIYSKMTIHVQSREVIHLHDIEKSLVRADIELYLKEELGFMLPLASQAELEQLVQRAGTLFIYAATLVRYIRTGKRLADPHKRLRSILDISPESTKKHTQIDALYRAVLKSALNEDELEADEIEDIRNVLRTVLLAQEPIDTQTIAELAGIDDSRRVAHALQPLRSVLHQSEKTGLVSTLHASFPDFMFGNERSGSYFYDVIEHSQLLARRCFSLMKQQLRFNICDLDSSFVPDKEVENIQQRIQSNISPTLSYTCCYWTSHLIAAPHSGMLLTLLDEFLRHRLLFWMEVLSLRRDLLQGTNELLKVQKWLTHAGSLPSELICYINDAYSFLTTFTMNPTSQSTPHIYISTFPLCSRSNLVQLNYRKRLHGLLELNGSLIEIRDAAPLAVWNAIQSGKVHSLALSPDGTRIVIGCSDYTVLILSAFDGSAQVGPLQGHTGYVSSVAFSPDGARVVSASFSSIRIWNSTSGTLISGPFKNHIGYINSVSFSPDGTRVVSAGHDCAVRIWNVDDGTPLCDPLIVHVEPICCVQFSPDGALIASPSTNHTIQLWDSRSGIPTSAPLKGHTARVECLAFTPDGTKLVSGSRDATVRVWNIPNGTPVTSPFEGHTFLVDSIAISPDGTRVASAGNGNMRVWDIDTGMLVAGPFFGHDISPNSLAYSPDGTRIFSGSPAGTICVRNARDGIHPSSSFPSQDVLTGIKSVVFCPNNVNFMSSDGYGTLRIWNVADGSFITSPNKAKIIPSPFSTLSPNGSLVASTNSGKLEIVDTVNGTLVAGPFEIERDSLSTLQFSRNNRVVIIGCLDGTINFCDLQSGNTTVGSFVAHHKRVSSISESPDCSLLVSHSDYEMAIRVWNIVDPALDLQLFNTSIDPASGHGYPSVYDGWRVREDGWVVDNSQHLLFWLPPDLASAWCSPYATLVITKLGTLQVPEQKLLIGDQWAQCYVPD</sequence>
<dbReference type="InterPro" id="IPR001680">
    <property type="entry name" value="WD40_rpt"/>
</dbReference>
<keyword evidence="2" id="KW-0677">Repeat</keyword>
<dbReference type="InterPro" id="IPR019775">
    <property type="entry name" value="WD40_repeat_CS"/>
</dbReference>
<dbReference type="Gene3D" id="3.40.50.300">
    <property type="entry name" value="P-loop containing nucleotide triphosphate hydrolases"/>
    <property type="match status" value="1"/>
</dbReference>
<dbReference type="InterPro" id="IPR015943">
    <property type="entry name" value="WD40/YVTN_repeat-like_dom_sf"/>
</dbReference>
<name>A0A0K6G2X7_9AGAM</name>
<dbReference type="Proteomes" id="UP000044841">
    <property type="component" value="Unassembled WGS sequence"/>
</dbReference>
<organism evidence="6 7">
    <name type="scientific">Rhizoctonia solani</name>
    <dbReference type="NCBI Taxonomy" id="456999"/>
    <lineage>
        <taxon>Eukaryota</taxon>
        <taxon>Fungi</taxon>
        <taxon>Dikarya</taxon>
        <taxon>Basidiomycota</taxon>
        <taxon>Agaricomycotina</taxon>
        <taxon>Agaricomycetes</taxon>
        <taxon>Cantharellales</taxon>
        <taxon>Ceratobasidiaceae</taxon>
        <taxon>Rhizoctonia</taxon>
    </lineage>
</organism>
<dbReference type="PROSITE" id="PS50837">
    <property type="entry name" value="NACHT"/>
    <property type="match status" value="1"/>
</dbReference>
<feature type="compositionally biased region" description="Low complexity" evidence="4">
    <location>
        <begin position="20"/>
        <end position="36"/>
    </location>
</feature>
<feature type="repeat" description="WD" evidence="3">
    <location>
        <begin position="970"/>
        <end position="1010"/>
    </location>
</feature>
<dbReference type="PROSITE" id="PS00678">
    <property type="entry name" value="WD_REPEATS_1"/>
    <property type="match status" value="2"/>
</dbReference>
<feature type="compositionally biased region" description="Polar residues" evidence="4">
    <location>
        <begin position="117"/>
        <end position="140"/>
    </location>
</feature>
<dbReference type="PANTHER" id="PTHR44129">
    <property type="entry name" value="WD REPEAT-CONTAINING PROTEIN POP1"/>
    <property type="match status" value="1"/>
</dbReference>
<dbReference type="InterPro" id="IPR050349">
    <property type="entry name" value="WD_LIS1/nudF_dynein_reg"/>
</dbReference>
<dbReference type="CDD" id="cd00200">
    <property type="entry name" value="WD40"/>
    <property type="match status" value="2"/>
</dbReference>
<dbReference type="SUPFAM" id="SSF52540">
    <property type="entry name" value="P-loop containing nucleoside triphosphate hydrolases"/>
    <property type="match status" value="1"/>
</dbReference>
<evidence type="ECO:0000259" key="5">
    <source>
        <dbReference type="PROSITE" id="PS50837"/>
    </source>
</evidence>
<proteinExistence type="predicted"/>
<dbReference type="Gene3D" id="2.130.10.10">
    <property type="entry name" value="YVTN repeat-like/Quinoprotein amine dehydrogenase"/>
    <property type="match status" value="4"/>
</dbReference>
<feature type="region of interest" description="Disordered" evidence="4">
    <location>
        <begin position="153"/>
        <end position="191"/>
    </location>
</feature>
<dbReference type="Pfam" id="PF24883">
    <property type="entry name" value="NPHP3_N"/>
    <property type="match status" value="1"/>
</dbReference>
<protein>
    <submittedName>
        <fullName evidence="6">Putative WD repeat-containing protein alr3466 [Nostoc sp, PCC 7120]</fullName>
    </submittedName>
</protein>
<evidence type="ECO:0000313" key="6">
    <source>
        <dbReference type="EMBL" id="CUA72749.1"/>
    </source>
</evidence>
<dbReference type="InterPro" id="IPR056884">
    <property type="entry name" value="NPHP3-like_N"/>
</dbReference>
<dbReference type="SUPFAM" id="SSF50978">
    <property type="entry name" value="WD40 repeat-like"/>
    <property type="match status" value="2"/>
</dbReference>